<feature type="transmembrane region" description="Helical" evidence="1">
    <location>
        <begin position="26"/>
        <end position="50"/>
    </location>
</feature>
<protein>
    <submittedName>
        <fullName evidence="4">7TM_GPCR_Srx domain-containing protein</fullName>
    </submittedName>
</protein>
<dbReference type="InterPro" id="IPR019430">
    <property type="entry name" value="7TM_GPCR_serpentine_rcpt_Srx"/>
</dbReference>
<evidence type="ECO:0000259" key="2">
    <source>
        <dbReference type="Pfam" id="PF10328"/>
    </source>
</evidence>
<evidence type="ECO:0000313" key="4">
    <source>
        <dbReference type="WBParaSite" id="L893_g6034.t1"/>
    </source>
</evidence>
<dbReference type="Gene3D" id="1.20.1070.10">
    <property type="entry name" value="Rhodopsin 7-helix transmembrane proteins"/>
    <property type="match status" value="1"/>
</dbReference>
<dbReference type="PANTHER" id="PTHR23017">
    <property type="entry name" value="SERPENTINE RECEPTOR, CLASS X"/>
    <property type="match status" value="1"/>
</dbReference>
<dbReference type="Proteomes" id="UP000095287">
    <property type="component" value="Unplaced"/>
</dbReference>
<dbReference type="CDD" id="cd00637">
    <property type="entry name" value="7tm_classA_rhodopsin-like"/>
    <property type="match status" value="1"/>
</dbReference>
<accession>A0A1I8AIT8</accession>
<keyword evidence="1" id="KW-0472">Membrane</keyword>
<feature type="domain" description="7TM GPCR serpentine receptor class x (Srx)" evidence="2">
    <location>
        <begin position="33"/>
        <end position="226"/>
    </location>
</feature>
<feature type="transmembrane region" description="Helical" evidence="1">
    <location>
        <begin position="62"/>
        <end position="81"/>
    </location>
</feature>
<sequence>MSASNTTTFIYGSELQGRGEPTVADILIGSFMFVVSLAAVLLGSFNLYLIRKMDIFHNAFGWFWASRTVAEIFCNFSHVVYSAPVTIMQPTNVPMVFGITVAMIGYICGIGACVLHQIVSLNRCIAVSLPFDYKRIFSPKNVKMAIFGSWIFVPFLTSFLLVVPCSMIGYSPKFYQYSYIACSSEPERDHSIVATVLNRACLALCCTTVSTDLFTLYNIIKFKRNITMIMAATMIVVANNNTQVGGVLVHLLGFSTLQITHVNNALALILFNPEVKKFLRGVSVSPESQIVQSTSRNGRTNQ</sequence>
<dbReference type="PANTHER" id="PTHR23017:SF3">
    <property type="entry name" value="G-PROTEIN COUPLED RECEPTORS FAMILY 1 PROFILE DOMAIN-CONTAINING PROTEIN"/>
    <property type="match status" value="1"/>
</dbReference>
<dbReference type="AlphaFoldDB" id="A0A1I8AIT8"/>
<organism evidence="3 4">
    <name type="scientific">Steinernema glaseri</name>
    <dbReference type="NCBI Taxonomy" id="37863"/>
    <lineage>
        <taxon>Eukaryota</taxon>
        <taxon>Metazoa</taxon>
        <taxon>Ecdysozoa</taxon>
        <taxon>Nematoda</taxon>
        <taxon>Chromadorea</taxon>
        <taxon>Rhabditida</taxon>
        <taxon>Tylenchina</taxon>
        <taxon>Panagrolaimomorpha</taxon>
        <taxon>Strongyloidoidea</taxon>
        <taxon>Steinernematidae</taxon>
        <taxon>Steinernema</taxon>
    </lineage>
</organism>
<reference evidence="4" key="1">
    <citation type="submission" date="2016-11" db="UniProtKB">
        <authorList>
            <consortium name="WormBaseParasite"/>
        </authorList>
    </citation>
    <scope>IDENTIFICATION</scope>
</reference>
<feature type="transmembrane region" description="Helical" evidence="1">
    <location>
        <begin position="196"/>
        <end position="220"/>
    </location>
</feature>
<dbReference type="WBParaSite" id="L893_g6034.t1">
    <property type="protein sequence ID" value="L893_g6034.t1"/>
    <property type="gene ID" value="L893_g6034"/>
</dbReference>
<name>A0A1I8AIT8_9BILA</name>
<feature type="transmembrane region" description="Helical" evidence="1">
    <location>
        <begin position="144"/>
        <end position="170"/>
    </location>
</feature>
<evidence type="ECO:0000313" key="3">
    <source>
        <dbReference type="Proteomes" id="UP000095287"/>
    </source>
</evidence>
<feature type="transmembrane region" description="Helical" evidence="1">
    <location>
        <begin position="93"/>
        <end position="115"/>
    </location>
</feature>
<evidence type="ECO:0000256" key="1">
    <source>
        <dbReference type="SAM" id="Phobius"/>
    </source>
</evidence>
<dbReference type="Pfam" id="PF10328">
    <property type="entry name" value="7TM_GPCR_Srx"/>
    <property type="match status" value="1"/>
</dbReference>
<proteinExistence type="predicted"/>
<keyword evidence="1" id="KW-0812">Transmembrane</keyword>
<keyword evidence="3" id="KW-1185">Reference proteome</keyword>
<keyword evidence="1" id="KW-1133">Transmembrane helix</keyword>
<dbReference type="SUPFAM" id="SSF81321">
    <property type="entry name" value="Family A G protein-coupled receptor-like"/>
    <property type="match status" value="1"/>
</dbReference>